<evidence type="ECO:0000256" key="2">
    <source>
        <dbReference type="ARBA" id="ARBA00022670"/>
    </source>
</evidence>
<dbReference type="InterPro" id="IPR020891">
    <property type="entry name" value="UPF0758_CS"/>
</dbReference>
<dbReference type="InterPro" id="IPR037518">
    <property type="entry name" value="MPN"/>
</dbReference>
<dbReference type="NCBIfam" id="NF000642">
    <property type="entry name" value="PRK00024.1"/>
    <property type="match status" value="1"/>
</dbReference>
<dbReference type="NCBIfam" id="TIGR00608">
    <property type="entry name" value="radc"/>
    <property type="match status" value="1"/>
</dbReference>
<dbReference type="Gene3D" id="1.10.150.20">
    <property type="entry name" value="5' to 3' exonuclease, C-terminal subdomain"/>
    <property type="match status" value="1"/>
</dbReference>
<feature type="domain" description="MPN" evidence="8">
    <location>
        <begin position="105"/>
        <end position="227"/>
    </location>
</feature>
<gene>
    <name evidence="9" type="ORF">GCM10007425_22670</name>
</gene>
<dbReference type="InterPro" id="IPR025657">
    <property type="entry name" value="RadC_JAB"/>
</dbReference>
<dbReference type="PANTHER" id="PTHR30471:SF3">
    <property type="entry name" value="UPF0758 PROTEIN YEES-RELATED"/>
    <property type="match status" value="1"/>
</dbReference>
<name>A0A917G807_9BACI</name>
<comment type="similarity">
    <text evidence="1 7">Belongs to the UPF0758 family.</text>
</comment>
<proteinExistence type="inferred from homology"/>
<dbReference type="InterPro" id="IPR046778">
    <property type="entry name" value="UPF0758_N"/>
</dbReference>
<evidence type="ECO:0000313" key="9">
    <source>
        <dbReference type="EMBL" id="GGG27567.1"/>
    </source>
</evidence>
<evidence type="ECO:0000259" key="8">
    <source>
        <dbReference type="PROSITE" id="PS50249"/>
    </source>
</evidence>
<keyword evidence="2" id="KW-0645">Protease</keyword>
<dbReference type="CDD" id="cd08071">
    <property type="entry name" value="MPN_DUF2466"/>
    <property type="match status" value="1"/>
</dbReference>
<dbReference type="Gene3D" id="3.40.140.10">
    <property type="entry name" value="Cytidine Deaminase, domain 2"/>
    <property type="match status" value="1"/>
</dbReference>
<evidence type="ECO:0000256" key="5">
    <source>
        <dbReference type="ARBA" id="ARBA00022833"/>
    </source>
</evidence>
<keyword evidence="10" id="KW-1185">Reference proteome</keyword>
<dbReference type="Pfam" id="PF04002">
    <property type="entry name" value="RadC"/>
    <property type="match status" value="1"/>
</dbReference>
<protein>
    <submittedName>
        <fullName evidence="9">UPF0758 protein</fullName>
    </submittedName>
</protein>
<reference evidence="9" key="2">
    <citation type="submission" date="2020-09" db="EMBL/GenBank/DDBJ databases">
        <authorList>
            <person name="Sun Q."/>
            <person name="Zhou Y."/>
        </authorList>
    </citation>
    <scope>NUCLEOTIDE SEQUENCE</scope>
    <source>
        <strain evidence="9">CGMCC 1.15760</strain>
    </source>
</reference>
<dbReference type="GO" id="GO:0006508">
    <property type="term" value="P:proteolysis"/>
    <property type="evidence" value="ECO:0007669"/>
    <property type="project" value="UniProtKB-KW"/>
</dbReference>
<dbReference type="PROSITE" id="PS01302">
    <property type="entry name" value="UPF0758"/>
    <property type="match status" value="1"/>
</dbReference>
<keyword evidence="3" id="KW-0479">Metal-binding</keyword>
<sequence length="227" mass="25589">MEHMLMRDIHEDGRPRERLLKQGAQSLSHQELIAILLRTGTKDVSAVELANRILQKVEKLHGLKEATIEELTAISGVGKVKAIQLIAAIELGRRLALKHHEERYTIRSPQDAAMYVMQELSSLMQEHFVALLLNVKNQVIDKRTIFIGSLNTSIVHPRELFREAIKRSAASIIIIHNHPSGNPVPSQEDIDVTNRLCEVGVVIGIEIIDHIIIGNHEYISLKEKGYM</sequence>
<dbReference type="GO" id="GO:0046872">
    <property type="term" value="F:metal ion binding"/>
    <property type="evidence" value="ECO:0007669"/>
    <property type="project" value="UniProtKB-KW"/>
</dbReference>
<dbReference type="Pfam" id="PF20582">
    <property type="entry name" value="UPF0758_N"/>
    <property type="match status" value="1"/>
</dbReference>
<evidence type="ECO:0000256" key="1">
    <source>
        <dbReference type="ARBA" id="ARBA00010243"/>
    </source>
</evidence>
<dbReference type="Proteomes" id="UP000616608">
    <property type="component" value="Unassembled WGS sequence"/>
</dbReference>
<evidence type="ECO:0000256" key="6">
    <source>
        <dbReference type="ARBA" id="ARBA00023049"/>
    </source>
</evidence>
<keyword evidence="5" id="KW-0862">Zinc</keyword>
<evidence type="ECO:0000256" key="7">
    <source>
        <dbReference type="RuleBase" id="RU003797"/>
    </source>
</evidence>
<dbReference type="GO" id="GO:0008237">
    <property type="term" value="F:metallopeptidase activity"/>
    <property type="evidence" value="ECO:0007669"/>
    <property type="project" value="UniProtKB-KW"/>
</dbReference>
<keyword evidence="4" id="KW-0378">Hydrolase</keyword>
<evidence type="ECO:0000256" key="3">
    <source>
        <dbReference type="ARBA" id="ARBA00022723"/>
    </source>
</evidence>
<dbReference type="EMBL" id="BMJT01000007">
    <property type="protein sequence ID" value="GGG27567.1"/>
    <property type="molecule type" value="Genomic_DNA"/>
</dbReference>
<accession>A0A917G807</accession>
<dbReference type="SUPFAM" id="SSF102712">
    <property type="entry name" value="JAB1/MPN domain"/>
    <property type="match status" value="1"/>
</dbReference>
<keyword evidence="6" id="KW-0482">Metalloprotease</keyword>
<evidence type="ECO:0000313" key="10">
    <source>
        <dbReference type="Proteomes" id="UP000616608"/>
    </source>
</evidence>
<dbReference type="InterPro" id="IPR010994">
    <property type="entry name" value="RuvA_2-like"/>
</dbReference>
<comment type="caution">
    <text evidence="9">The sequence shown here is derived from an EMBL/GenBank/DDBJ whole genome shotgun (WGS) entry which is preliminary data.</text>
</comment>
<dbReference type="AlphaFoldDB" id="A0A917G807"/>
<dbReference type="InterPro" id="IPR001405">
    <property type="entry name" value="UPF0758"/>
</dbReference>
<dbReference type="SUPFAM" id="SSF47781">
    <property type="entry name" value="RuvA domain 2-like"/>
    <property type="match status" value="1"/>
</dbReference>
<dbReference type="PROSITE" id="PS50249">
    <property type="entry name" value="MPN"/>
    <property type="match status" value="1"/>
</dbReference>
<reference evidence="9" key="1">
    <citation type="journal article" date="2014" name="Int. J. Syst. Evol. Microbiol.">
        <title>Complete genome sequence of Corynebacterium casei LMG S-19264T (=DSM 44701T), isolated from a smear-ripened cheese.</title>
        <authorList>
            <consortium name="US DOE Joint Genome Institute (JGI-PGF)"/>
            <person name="Walter F."/>
            <person name="Albersmeier A."/>
            <person name="Kalinowski J."/>
            <person name="Ruckert C."/>
        </authorList>
    </citation>
    <scope>NUCLEOTIDE SEQUENCE</scope>
    <source>
        <strain evidence="9">CGMCC 1.15760</strain>
    </source>
</reference>
<evidence type="ECO:0000256" key="4">
    <source>
        <dbReference type="ARBA" id="ARBA00022801"/>
    </source>
</evidence>
<organism evidence="9 10">
    <name type="scientific">Lysinibacillus alkalisoli</name>
    <dbReference type="NCBI Taxonomy" id="1911548"/>
    <lineage>
        <taxon>Bacteria</taxon>
        <taxon>Bacillati</taxon>
        <taxon>Bacillota</taxon>
        <taxon>Bacilli</taxon>
        <taxon>Bacillales</taxon>
        <taxon>Bacillaceae</taxon>
        <taxon>Lysinibacillus</taxon>
    </lineage>
</organism>
<dbReference type="PANTHER" id="PTHR30471">
    <property type="entry name" value="DNA REPAIR PROTEIN RADC"/>
    <property type="match status" value="1"/>
</dbReference>